<evidence type="ECO:0000313" key="2">
    <source>
        <dbReference type="Proteomes" id="UP001560019"/>
    </source>
</evidence>
<sequence length="185" mass="20083">MAKVFIAGSIKIKRLDPKFIERIRNIVADDLEVVVGDANGADTSIQSELRSQFAENVTVYCSGNEPRNNVGGWKVKLIHSSAEPGTRAFFTAKDKAMAADADYGLMLWDAASAGTLSNVIELIKDGKKCVVFVNKIKSFVNVKEPSDLNNLVSVMSSGARNQAERKIGLSRMLSEVINPQLGLPI</sequence>
<keyword evidence="2" id="KW-1185">Reference proteome</keyword>
<name>A0ABV3XT34_9RHOB</name>
<reference evidence="1 2" key="1">
    <citation type="submission" date="2024-06" db="EMBL/GenBank/DDBJ databases">
        <title>Genome of Rhodovulum iodosum, a marine photoferrotroph.</title>
        <authorList>
            <person name="Bianchini G."/>
            <person name="Nikeleit V."/>
            <person name="Kappler A."/>
            <person name="Bryce C."/>
            <person name="Sanchez-Baracaldo P."/>
        </authorList>
    </citation>
    <scope>NUCLEOTIDE SEQUENCE [LARGE SCALE GENOMIC DNA]</scope>
    <source>
        <strain evidence="1 2">UT/N1</strain>
    </source>
</reference>
<dbReference type="EMBL" id="JBEHHI010000002">
    <property type="protein sequence ID" value="MEX5728478.1"/>
    <property type="molecule type" value="Genomic_DNA"/>
</dbReference>
<dbReference type="GO" id="GO:0016853">
    <property type="term" value="F:isomerase activity"/>
    <property type="evidence" value="ECO:0007669"/>
    <property type="project" value="UniProtKB-KW"/>
</dbReference>
<accession>A0ABV3XT34</accession>
<organism evidence="1 2">
    <name type="scientific">Rhodovulum iodosum</name>
    <dbReference type="NCBI Taxonomy" id="68291"/>
    <lineage>
        <taxon>Bacteria</taxon>
        <taxon>Pseudomonadati</taxon>
        <taxon>Pseudomonadota</taxon>
        <taxon>Alphaproteobacteria</taxon>
        <taxon>Rhodobacterales</taxon>
        <taxon>Paracoccaceae</taxon>
        <taxon>Rhodovulum</taxon>
    </lineage>
</organism>
<dbReference type="RefSeq" id="WP_125403160.1">
    <property type="nucleotide sequence ID" value="NZ_JBEHHI010000002.1"/>
</dbReference>
<evidence type="ECO:0000313" key="1">
    <source>
        <dbReference type="EMBL" id="MEX5728478.1"/>
    </source>
</evidence>
<comment type="caution">
    <text evidence="1">The sequence shown here is derived from an EMBL/GenBank/DDBJ whole genome shotgun (WGS) entry which is preliminary data.</text>
</comment>
<proteinExistence type="predicted"/>
<dbReference type="Proteomes" id="UP001560019">
    <property type="component" value="Unassembled WGS sequence"/>
</dbReference>
<protein>
    <submittedName>
        <fullName evidence="1">Precorrin isomerase</fullName>
    </submittedName>
</protein>
<gene>
    <name evidence="1" type="ORF">Ga0609869_001831</name>
</gene>
<keyword evidence="1" id="KW-0413">Isomerase</keyword>